<accession>A0AAD5WGJ4</accession>
<dbReference type="Proteomes" id="UP001196413">
    <property type="component" value="Unassembled WGS sequence"/>
</dbReference>
<protein>
    <submittedName>
        <fullName evidence="1">Uncharacterized protein</fullName>
    </submittedName>
</protein>
<dbReference type="EMBL" id="JAHQIW010006302">
    <property type="protein sequence ID" value="KAJ1368783.1"/>
    <property type="molecule type" value="Genomic_DNA"/>
</dbReference>
<name>A0AAD5WGJ4_PARTN</name>
<sequence>DVHAHFSMKHLGGPNLSATPLEFVRRDRPAGVAGHNSSVDDATHRGARLAPPANIATLADSSCEVEVDHDDCEVVRLLTRGLANTAETCANILCNSVTAIR</sequence>
<reference evidence="1" key="1">
    <citation type="submission" date="2021-06" db="EMBL/GenBank/DDBJ databases">
        <title>Parelaphostrongylus tenuis whole genome reference sequence.</title>
        <authorList>
            <person name="Garwood T.J."/>
            <person name="Larsen P.A."/>
            <person name="Fountain-Jones N.M."/>
            <person name="Garbe J.R."/>
            <person name="Macchietto M.G."/>
            <person name="Kania S.A."/>
            <person name="Gerhold R.W."/>
            <person name="Richards J.E."/>
            <person name="Wolf T.M."/>
        </authorList>
    </citation>
    <scope>NUCLEOTIDE SEQUENCE</scope>
    <source>
        <strain evidence="1">MNPRO001-30</strain>
        <tissue evidence="1">Meninges</tissue>
    </source>
</reference>
<evidence type="ECO:0000313" key="2">
    <source>
        <dbReference type="Proteomes" id="UP001196413"/>
    </source>
</evidence>
<proteinExistence type="predicted"/>
<organism evidence="1 2">
    <name type="scientific">Parelaphostrongylus tenuis</name>
    <name type="common">Meningeal worm</name>
    <dbReference type="NCBI Taxonomy" id="148309"/>
    <lineage>
        <taxon>Eukaryota</taxon>
        <taxon>Metazoa</taxon>
        <taxon>Ecdysozoa</taxon>
        <taxon>Nematoda</taxon>
        <taxon>Chromadorea</taxon>
        <taxon>Rhabditida</taxon>
        <taxon>Rhabditina</taxon>
        <taxon>Rhabditomorpha</taxon>
        <taxon>Strongyloidea</taxon>
        <taxon>Metastrongylidae</taxon>
        <taxon>Parelaphostrongylus</taxon>
    </lineage>
</organism>
<comment type="caution">
    <text evidence="1">The sequence shown here is derived from an EMBL/GenBank/DDBJ whole genome shotgun (WGS) entry which is preliminary data.</text>
</comment>
<gene>
    <name evidence="1" type="ORF">KIN20_030063</name>
</gene>
<keyword evidence="2" id="KW-1185">Reference proteome</keyword>
<dbReference type="AlphaFoldDB" id="A0AAD5WGJ4"/>
<evidence type="ECO:0000313" key="1">
    <source>
        <dbReference type="EMBL" id="KAJ1368783.1"/>
    </source>
</evidence>
<feature type="non-terminal residue" evidence="1">
    <location>
        <position position="101"/>
    </location>
</feature>